<dbReference type="InterPro" id="IPR027417">
    <property type="entry name" value="P-loop_NTPase"/>
</dbReference>
<evidence type="ECO:0000313" key="4">
    <source>
        <dbReference type="Proteomes" id="UP000279594"/>
    </source>
</evidence>
<dbReference type="PANTHER" id="PTHR32182:SF23">
    <property type="entry name" value="ATP BINDING PROTEIN"/>
    <property type="match status" value="1"/>
</dbReference>
<proteinExistence type="predicted"/>
<dbReference type="InterPro" id="IPR003959">
    <property type="entry name" value="ATPase_AAA_core"/>
</dbReference>
<dbReference type="EMBL" id="CP033019">
    <property type="protein sequence ID" value="AYM79117.1"/>
    <property type="molecule type" value="Genomic_DNA"/>
</dbReference>
<accession>A0A3G2EG32</accession>
<dbReference type="GO" id="GO:0005524">
    <property type="term" value="F:ATP binding"/>
    <property type="evidence" value="ECO:0007669"/>
    <property type="project" value="UniProtKB-KW"/>
</dbReference>
<dbReference type="GO" id="GO:0000731">
    <property type="term" value="P:DNA synthesis involved in DNA repair"/>
    <property type="evidence" value="ECO:0007669"/>
    <property type="project" value="TreeGrafter"/>
</dbReference>
<keyword evidence="3" id="KW-0547">Nucleotide-binding</keyword>
<organism evidence="3 4">
    <name type="scientific">Janthinobacterium agaricidamnosum</name>
    <dbReference type="NCBI Taxonomy" id="55508"/>
    <lineage>
        <taxon>Bacteria</taxon>
        <taxon>Pseudomonadati</taxon>
        <taxon>Pseudomonadota</taxon>
        <taxon>Betaproteobacteria</taxon>
        <taxon>Burkholderiales</taxon>
        <taxon>Oxalobacteraceae</taxon>
        <taxon>Janthinobacterium</taxon>
    </lineage>
</organism>
<name>A0A3G2EG32_9BURK</name>
<gene>
    <name evidence="3" type="ORF">D9M09_27510</name>
</gene>
<dbReference type="InterPro" id="IPR038729">
    <property type="entry name" value="Rad50/SbcC_AAA"/>
</dbReference>
<dbReference type="Pfam" id="PF13304">
    <property type="entry name" value="AAA_21"/>
    <property type="match status" value="1"/>
</dbReference>
<dbReference type="SUPFAM" id="SSF52540">
    <property type="entry name" value="P-loop containing nucleoside triphosphate hydrolases"/>
    <property type="match status" value="1"/>
</dbReference>
<keyword evidence="3" id="KW-0067">ATP-binding</keyword>
<evidence type="ECO:0000259" key="1">
    <source>
        <dbReference type="Pfam" id="PF13304"/>
    </source>
</evidence>
<dbReference type="AlphaFoldDB" id="A0A3G2EG32"/>
<dbReference type="RefSeq" id="WP_121670827.1">
    <property type="nucleotide sequence ID" value="NZ_CP033019.1"/>
</dbReference>
<evidence type="ECO:0000259" key="2">
    <source>
        <dbReference type="Pfam" id="PF13476"/>
    </source>
</evidence>
<protein>
    <submittedName>
        <fullName evidence="3">ATP-binding protein</fullName>
    </submittedName>
</protein>
<feature type="domain" description="ATPase AAA-type core" evidence="1">
    <location>
        <begin position="244"/>
        <end position="364"/>
    </location>
</feature>
<keyword evidence="4" id="KW-1185">Reference proteome</keyword>
<dbReference type="Gene3D" id="3.40.50.300">
    <property type="entry name" value="P-loop containing nucleotide triphosphate hydrolases"/>
    <property type="match status" value="2"/>
</dbReference>
<dbReference type="PANTHER" id="PTHR32182">
    <property type="entry name" value="DNA REPLICATION AND REPAIR PROTEIN RECF"/>
    <property type="match status" value="1"/>
</dbReference>
<dbReference type="GO" id="GO:0016887">
    <property type="term" value="F:ATP hydrolysis activity"/>
    <property type="evidence" value="ECO:0007669"/>
    <property type="project" value="InterPro"/>
</dbReference>
<evidence type="ECO:0000313" key="3">
    <source>
        <dbReference type="EMBL" id="AYM79117.1"/>
    </source>
</evidence>
<dbReference type="Pfam" id="PF13476">
    <property type="entry name" value="AAA_23"/>
    <property type="match status" value="1"/>
</dbReference>
<dbReference type="Proteomes" id="UP000279594">
    <property type="component" value="Chromosome"/>
</dbReference>
<sequence>MKIERITLQNFRCFENVQLAFDPRLTVIVALNGQGKSSMLDAIKIALWPYLAGFDLGSMSLDTTGIQIDDVFREKLAAHQMEWRLPCVIESFGTVEPMVHDPDRTDLEWHGKRFRDSVKRSSKTKNNAFSDAIALYGHAQVLERRVFANGEVEADELPMLGYYGTGRLWSQKKLAGKSDKVDQASFSRTWAYRDCLAPSSSYKDFAQWYTRVFKALRDAQIRNLEKKLGPDAKVANDLLAPVRAVQQAIDVILEPHTGWHWLEYSAEHDDLVLEHPDQGKLKVSQLSDGIRNMLALVGDIAYRCYKLNTHYGDKAAQLTHGIVMIDEIDMHLHPEWQQTVLPDLQNAFPNIQFIVTTHSPQVLSSIDAHCIRRLDWELDEESGRKRMAVNTIDQQTMGVASSDVLANVMGIDPVPDVEPARQLSHYMALIQQNLHDEPDGKALRAELNAHFGADHPKMLECDRLIRLQAFKRKLPLREADDA</sequence>
<reference evidence="3 4" key="1">
    <citation type="submission" date="2018-10" db="EMBL/GenBank/DDBJ databases">
        <title>Effects of UV and annual dynamics of microbial communities in freshwater RAS systems.</title>
        <authorList>
            <person name="Bekkelund A.K."/>
            <person name="Hansen B.R."/>
            <person name="Stokken H."/>
            <person name="Eriksen B.F."/>
            <person name="Kashulin N.A."/>
        </authorList>
    </citation>
    <scope>NUCLEOTIDE SEQUENCE [LARGE SCALE GENOMIC DNA]</scope>
    <source>
        <strain evidence="3 4">BHSEK</strain>
    </source>
</reference>
<feature type="domain" description="Rad50/SbcC-type AAA" evidence="2">
    <location>
        <begin position="5"/>
        <end position="207"/>
    </location>
</feature>
<dbReference type="GO" id="GO:0006302">
    <property type="term" value="P:double-strand break repair"/>
    <property type="evidence" value="ECO:0007669"/>
    <property type="project" value="InterPro"/>
</dbReference>